<keyword evidence="1" id="KW-0805">Transcription regulation</keyword>
<sequence length="154" mass="16817">MTFPPDAASARQRFGISFALLARAWRHEIDRNLSDQGLSGATWVPMLHLAASGGGITQKELARLTGIEAPSLVRLLEILEREGLVSRRACPQDGRARLVDLTPEGETRLAEVRASLYTIEERLLAGVSDEQLSNMLNVLGIIRKNIDETGSGRA</sequence>
<evidence type="ECO:0000256" key="2">
    <source>
        <dbReference type="ARBA" id="ARBA00023125"/>
    </source>
</evidence>
<evidence type="ECO:0000313" key="6">
    <source>
        <dbReference type="Proteomes" id="UP001198571"/>
    </source>
</evidence>
<feature type="domain" description="HTH marR-type" evidence="4">
    <location>
        <begin position="11"/>
        <end position="144"/>
    </location>
</feature>
<dbReference type="InterPro" id="IPR039422">
    <property type="entry name" value="MarR/SlyA-like"/>
</dbReference>
<dbReference type="InterPro" id="IPR000835">
    <property type="entry name" value="HTH_MarR-typ"/>
</dbReference>
<dbReference type="EMBL" id="JACDXX010000001">
    <property type="protein sequence ID" value="MCB5408611.1"/>
    <property type="molecule type" value="Genomic_DNA"/>
</dbReference>
<evidence type="ECO:0000256" key="1">
    <source>
        <dbReference type="ARBA" id="ARBA00023015"/>
    </source>
</evidence>
<accession>A0ABS8CGU7</accession>
<protein>
    <submittedName>
        <fullName evidence="5">MarR family transcriptional regulator</fullName>
    </submittedName>
</protein>
<comment type="caution">
    <text evidence="5">The sequence shown here is derived from an EMBL/GenBank/DDBJ whole genome shotgun (WGS) entry which is preliminary data.</text>
</comment>
<keyword evidence="2" id="KW-0238">DNA-binding</keyword>
<organism evidence="5 6">
    <name type="scientific">Pseudogemmobacter faecipullorum</name>
    <dbReference type="NCBI Taxonomy" id="2755041"/>
    <lineage>
        <taxon>Bacteria</taxon>
        <taxon>Pseudomonadati</taxon>
        <taxon>Pseudomonadota</taxon>
        <taxon>Alphaproteobacteria</taxon>
        <taxon>Rhodobacterales</taxon>
        <taxon>Paracoccaceae</taxon>
        <taxon>Pseudogemmobacter</taxon>
    </lineage>
</organism>
<dbReference type="InterPro" id="IPR036388">
    <property type="entry name" value="WH-like_DNA-bd_sf"/>
</dbReference>
<dbReference type="SMART" id="SM00347">
    <property type="entry name" value="HTH_MARR"/>
    <property type="match status" value="1"/>
</dbReference>
<keyword evidence="3" id="KW-0804">Transcription</keyword>
<keyword evidence="6" id="KW-1185">Reference proteome</keyword>
<evidence type="ECO:0000313" key="5">
    <source>
        <dbReference type="EMBL" id="MCB5408611.1"/>
    </source>
</evidence>
<dbReference type="PANTHER" id="PTHR33164">
    <property type="entry name" value="TRANSCRIPTIONAL REGULATOR, MARR FAMILY"/>
    <property type="match status" value="1"/>
</dbReference>
<proteinExistence type="predicted"/>
<name>A0ABS8CGU7_9RHOB</name>
<dbReference type="Proteomes" id="UP001198571">
    <property type="component" value="Unassembled WGS sequence"/>
</dbReference>
<dbReference type="InterPro" id="IPR036390">
    <property type="entry name" value="WH_DNA-bd_sf"/>
</dbReference>
<dbReference type="SUPFAM" id="SSF46785">
    <property type="entry name" value="Winged helix' DNA-binding domain"/>
    <property type="match status" value="1"/>
</dbReference>
<dbReference type="RefSeq" id="WP_226933483.1">
    <property type="nucleotide sequence ID" value="NZ_JACDXX010000001.1"/>
</dbReference>
<dbReference type="InterPro" id="IPR023187">
    <property type="entry name" value="Tscrpt_reg_MarR-type_CS"/>
</dbReference>
<dbReference type="Pfam" id="PF12802">
    <property type="entry name" value="MarR_2"/>
    <property type="match status" value="1"/>
</dbReference>
<dbReference type="PROSITE" id="PS50995">
    <property type="entry name" value="HTH_MARR_2"/>
    <property type="match status" value="1"/>
</dbReference>
<dbReference type="PANTHER" id="PTHR33164:SF64">
    <property type="entry name" value="TRANSCRIPTIONAL REGULATOR SLYA"/>
    <property type="match status" value="1"/>
</dbReference>
<dbReference type="PROSITE" id="PS01117">
    <property type="entry name" value="HTH_MARR_1"/>
    <property type="match status" value="1"/>
</dbReference>
<evidence type="ECO:0000256" key="3">
    <source>
        <dbReference type="ARBA" id="ARBA00023163"/>
    </source>
</evidence>
<reference evidence="5 6" key="1">
    <citation type="submission" date="2020-07" db="EMBL/GenBank/DDBJ databases">
        <title>Pseudogemmobacter sp. nov., isolated from poultry manure in Taiwan.</title>
        <authorList>
            <person name="Lin S.-Y."/>
            <person name="Tang Y.-S."/>
            <person name="Young C.-C."/>
        </authorList>
    </citation>
    <scope>NUCLEOTIDE SEQUENCE [LARGE SCALE GENOMIC DNA]</scope>
    <source>
        <strain evidence="5 6">CC-YST710</strain>
    </source>
</reference>
<gene>
    <name evidence="5" type="ORF">H0485_01130</name>
</gene>
<evidence type="ECO:0000259" key="4">
    <source>
        <dbReference type="PROSITE" id="PS50995"/>
    </source>
</evidence>
<dbReference type="Gene3D" id="1.10.10.10">
    <property type="entry name" value="Winged helix-like DNA-binding domain superfamily/Winged helix DNA-binding domain"/>
    <property type="match status" value="1"/>
</dbReference>
<dbReference type="PRINTS" id="PR00598">
    <property type="entry name" value="HTHMARR"/>
</dbReference>